<dbReference type="PANTHER" id="PTHR30250:SF28">
    <property type="entry name" value="POLYSACCHARIDE BIOSYNTHESIS PROTEIN"/>
    <property type="match status" value="1"/>
</dbReference>
<dbReference type="Pfam" id="PF13440">
    <property type="entry name" value="Polysacc_synt_3"/>
    <property type="match status" value="1"/>
</dbReference>
<reference evidence="7 8" key="1">
    <citation type="journal article" date="2019" name="Int. J. Syst. Evol. Microbiol.">
        <title>The Global Catalogue of Microorganisms (GCM) 10K type strain sequencing project: providing services to taxonomists for standard genome sequencing and annotation.</title>
        <authorList>
            <consortium name="The Broad Institute Genomics Platform"/>
            <consortium name="The Broad Institute Genome Sequencing Center for Infectious Disease"/>
            <person name="Wu L."/>
            <person name="Ma J."/>
        </authorList>
    </citation>
    <scope>NUCLEOTIDE SEQUENCE [LARGE SCALE GENOMIC DNA]</scope>
    <source>
        <strain evidence="7 8">DSM 29988</strain>
    </source>
</reference>
<dbReference type="GO" id="GO:0005886">
    <property type="term" value="C:plasma membrane"/>
    <property type="evidence" value="ECO:0007669"/>
    <property type="project" value="UniProtKB-SubCell"/>
</dbReference>
<protein>
    <submittedName>
        <fullName evidence="7">Oligosaccharide flippase family protein</fullName>
    </submittedName>
</protein>
<keyword evidence="5 6" id="KW-0472">Membrane</keyword>
<organism evidence="7 8">
    <name type="scientific">Haloferax namakaokahaiae</name>
    <dbReference type="NCBI Taxonomy" id="1748331"/>
    <lineage>
        <taxon>Archaea</taxon>
        <taxon>Methanobacteriati</taxon>
        <taxon>Methanobacteriota</taxon>
        <taxon>Stenosarchaea group</taxon>
        <taxon>Halobacteria</taxon>
        <taxon>Halobacteriales</taxon>
        <taxon>Haloferacaceae</taxon>
        <taxon>Haloferax</taxon>
    </lineage>
</organism>
<dbReference type="EMBL" id="JBHTAA010000001">
    <property type="protein sequence ID" value="MFC7202997.1"/>
    <property type="molecule type" value="Genomic_DNA"/>
</dbReference>
<keyword evidence="4 6" id="KW-1133">Transmembrane helix</keyword>
<feature type="transmembrane region" description="Helical" evidence="6">
    <location>
        <begin position="175"/>
        <end position="195"/>
    </location>
</feature>
<feature type="transmembrane region" description="Helical" evidence="6">
    <location>
        <begin position="383"/>
        <end position="402"/>
    </location>
</feature>
<evidence type="ECO:0000256" key="3">
    <source>
        <dbReference type="ARBA" id="ARBA00022692"/>
    </source>
</evidence>
<feature type="transmembrane region" description="Helical" evidence="6">
    <location>
        <begin position="408"/>
        <end position="427"/>
    </location>
</feature>
<feature type="transmembrane region" description="Helical" evidence="6">
    <location>
        <begin position="355"/>
        <end position="376"/>
    </location>
</feature>
<comment type="subcellular location">
    <subcellularLocation>
        <location evidence="1">Cell membrane</location>
        <topology evidence="1">Multi-pass membrane protein</topology>
    </subcellularLocation>
</comment>
<feature type="transmembrane region" description="Helical" evidence="6">
    <location>
        <begin position="141"/>
        <end position="163"/>
    </location>
</feature>
<evidence type="ECO:0000256" key="4">
    <source>
        <dbReference type="ARBA" id="ARBA00022989"/>
    </source>
</evidence>
<feature type="transmembrane region" description="Helical" evidence="6">
    <location>
        <begin position="241"/>
        <end position="262"/>
    </location>
</feature>
<accession>A0ABD5ZCU1</accession>
<proteinExistence type="predicted"/>
<feature type="transmembrane region" description="Helical" evidence="6">
    <location>
        <begin position="274"/>
        <end position="297"/>
    </location>
</feature>
<evidence type="ECO:0000256" key="1">
    <source>
        <dbReference type="ARBA" id="ARBA00004651"/>
    </source>
</evidence>
<feature type="transmembrane region" description="Helical" evidence="6">
    <location>
        <begin position="201"/>
        <end position="220"/>
    </location>
</feature>
<name>A0ABD5ZCU1_9EURY</name>
<dbReference type="RefSeq" id="WP_390222279.1">
    <property type="nucleotide sequence ID" value="NZ_JBHTAA010000001.1"/>
</dbReference>
<keyword evidence="8" id="KW-1185">Reference proteome</keyword>
<gene>
    <name evidence="7" type="ORF">ACFQJC_05695</name>
</gene>
<evidence type="ECO:0000256" key="5">
    <source>
        <dbReference type="ARBA" id="ARBA00023136"/>
    </source>
</evidence>
<keyword evidence="3 6" id="KW-0812">Transmembrane</keyword>
<feature type="transmembrane region" description="Helical" evidence="6">
    <location>
        <begin position="317"/>
        <end position="335"/>
    </location>
</feature>
<dbReference type="PANTHER" id="PTHR30250">
    <property type="entry name" value="PST FAMILY PREDICTED COLANIC ACID TRANSPORTER"/>
    <property type="match status" value="1"/>
</dbReference>
<sequence length="429" mass="45930">MSQDTDDFGIRQFATSPVTVIRQHVLGDDLLAHGSIIAIATVASGALNYAFQVFMGRALGPEQYGVFGALFALFYIVNVFGRGIRFSATRFTAELVDDGPALASFHRKFLRQSMLFSIGIFVTLVAAAPILSDFLDVSPTLLVVAIAGTAPFGLALTVNFGTLQGVQWFTPLGGYKVLLAGVKLAAGVVLVLLGYGVFGAFTALVLASVVVFGLTTLHVRRRLPDTIPSTSSFDFSRAYRYTLPAILTGFCVTVPTTVDVLLAKAFFPSRLAGLYVAASVLGKILIFLPMGISTALFPKVSTQRGDETATNALLNRAMLYTAVIAGLGAVTYWVVPEFVLTTFYGAAYADAVPLLQWYGISILAFALASVVLNFELARSRNRFVYVFTLISVVEIALMGVFHASPLQFLHILLAGNATLVVLGIIEVHS</sequence>
<evidence type="ECO:0000313" key="8">
    <source>
        <dbReference type="Proteomes" id="UP001596481"/>
    </source>
</evidence>
<feature type="transmembrane region" description="Helical" evidence="6">
    <location>
        <begin position="63"/>
        <end position="81"/>
    </location>
</feature>
<feature type="transmembrane region" description="Helical" evidence="6">
    <location>
        <begin position="30"/>
        <end position="51"/>
    </location>
</feature>
<evidence type="ECO:0000256" key="2">
    <source>
        <dbReference type="ARBA" id="ARBA00022475"/>
    </source>
</evidence>
<feature type="transmembrane region" description="Helical" evidence="6">
    <location>
        <begin position="114"/>
        <end position="135"/>
    </location>
</feature>
<dbReference type="Proteomes" id="UP001596481">
    <property type="component" value="Unassembled WGS sequence"/>
</dbReference>
<dbReference type="InterPro" id="IPR050833">
    <property type="entry name" value="Poly_Biosynth_Transport"/>
</dbReference>
<dbReference type="AlphaFoldDB" id="A0ABD5ZCU1"/>
<evidence type="ECO:0000256" key="6">
    <source>
        <dbReference type="SAM" id="Phobius"/>
    </source>
</evidence>
<keyword evidence="2" id="KW-1003">Cell membrane</keyword>
<comment type="caution">
    <text evidence="7">The sequence shown here is derived from an EMBL/GenBank/DDBJ whole genome shotgun (WGS) entry which is preliminary data.</text>
</comment>
<evidence type="ECO:0000313" key="7">
    <source>
        <dbReference type="EMBL" id="MFC7202997.1"/>
    </source>
</evidence>